<evidence type="ECO:0000313" key="2">
    <source>
        <dbReference type="Proteomes" id="UP000288079"/>
    </source>
</evidence>
<organism evidence="1 2">
    <name type="scientific">Bacteroides faecalis</name>
    <dbReference type="NCBI Taxonomy" id="2447885"/>
    <lineage>
        <taxon>Bacteria</taxon>
        <taxon>Pseudomonadati</taxon>
        <taxon>Bacteroidota</taxon>
        <taxon>Bacteroidia</taxon>
        <taxon>Bacteroidales</taxon>
        <taxon>Bacteroidaceae</taxon>
        <taxon>Bacteroides</taxon>
    </lineage>
</organism>
<dbReference type="EMBL" id="BHWB01000001">
    <property type="protein sequence ID" value="GCB33323.1"/>
    <property type="molecule type" value="Genomic_DNA"/>
</dbReference>
<gene>
    <name evidence="1" type="ORF">KGMB02408_02680</name>
</gene>
<name>A0A401LPA4_9BACE</name>
<accession>A0A401LPA4</accession>
<sequence length="96" mass="10866">MTAKKNVTRATETLVYNIRGWMTSLQSPYFSQTLHYSDGMGTPCYNGNISSMTWKAGSETTLRGYKFTYNGLSRLDENDGYLTVTDAKTHYFIQAP</sequence>
<evidence type="ECO:0000313" key="1">
    <source>
        <dbReference type="EMBL" id="GCB33323.1"/>
    </source>
</evidence>
<proteinExistence type="predicted"/>
<dbReference type="Proteomes" id="UP000288079">
    <property type="component" value="Unassembled WGS sequence"/>
</dbReference>
<dbReference type="RefSeq" id="WP_125039691.1">
    <property type="nucleotide sequence ID" value="NZ_BHWB01000001.1"/>
</dbReference>
<reference evidence="1 2" key="1">
    <citation type="submission" date="2018-10" db="EMBL/GenBank/DDBJ databases">
        <title>Draft Genome Sequence of Bacteroides sp. KCTC 15687.</title>
        <authorList>
            <person name="Yu S.Y."/>
            <person name="Kim J.S."/>
            <person name="Oh B.S."/>
            <person name="Park S.H."/>
            <person name="Kang S.W."/>
            <person name="Park J.E."/>
            <person name="Choi S.H."/>
            <person name="Han K.I."/>
            <person name="Lee K.C."/>
            <person name="Eom M.K."/>
            <person name="Suh M.K."/>
            <person name="Lee D.H."/>
            <person name="Yoon H."/>
            <person name="Kim B."/>
            <person name="Yang S.J."/>
            <person name="Lee J.S."/>
            <person name="Lee J.H."/>
        </authorList>
    </citation>
    <scope>NUCLEOTIDE SEQUENCE [LARGE SCALE GENOMIC DNA]</scope>
    <source>
        <strain evidence="1 2">KCTC 15687</strain>
    </source>
</reference>
<protein>
    <submittedName>
        <fullName evidence="1">Uncharacterized protein</fullName>
    </submittedName>
</protein>
<comment type="caution">
    <text evidence="1">The sequence shown here is derived from an EMBL/GenBank/DDBJ whole genome shotgun (WGS) entry which is preliminary data.</text>
</comment>
<dbReference type="OrthoDB" id="976756at2"/>
<dbReference type="AlphaFoldDB" id="A0A401LPA4"/>
<keyword evidence="2" id="KW-1185">Reference proteome</keyword>